<evidence type="ECO:0008006" key="4">
    <source>
        <dbReference type="Google" id="ProtNLM"/>
    </source>
</evidence>
<sequence>MTRGKARVASLAAGILMASAFAADAQEAEANLVDARGQSVMERERPGYDAAGIRAGGFMVYPEASISGAFNDNIYALPGNETDDFITTVAARVNANSTWSRHAISLRAGVAQDFYADNTDENRFNWNVGVGGRLDVTRDTSINANAGYAVLHEDRGDPNAPAAADEPIEYTLFNAAAGIQHRFNRISVGLDGEYLSYDFDNAVTTAGAPILQDDRDREEFIQRLRLGYNVSPDTLVYVEGQLDQRKYDLQPPAVATNRDSDGRQIVVGSEFRLTNLAQGGVYVGYQEREYDDAAFGDTDGIAYGANVDWFVTPLTTIQFTADASVQETTVAGSSGYDRQQFGVGVDHELLRNLILRGALSYANNDYNDAAREDDIIGARAGLVYLLNRNLDLEFGYNYSDRDSSVPAFSYTRNIIGLTVTGKL</sequence>
<dbReference type="Proteomes" id="UP000006377">
    <property type="component" value="Chromosome"/>
</dbReference>
<organism evidence="2 3">
    <name type="scientific">Parvibaculum lavamentivorans (strain DS-1 / DSM 13023 / NCIMB 13966)</name>
    <dbReference type="NCBI Taxonomy" id="402881"/>
    <lineage>
        <taxon>Bacteria</taxon>
        <taxon>Pseudomonadati</taxon>
        <taxon>Pseudomonadota</taxon>
        <taxon>Alphaproteobacteria</taxon>
        <taxon>Hyphomicrobiales</taxon>
        <taxon>Parvibaculaceae</taxon>
        <taxon>Parvibaculum</taxon>
    </lineage>
</organism>
<feature type="signal peptide" evidence="1">
    <location>
        <begin position="1"/>
        <end position="22"/>
    </location>
</feature>
<keyword evidence="3" id="KW-1185">Reference proteome</keyword>
<reference evidence="2 3" key="1">
    <citation type="journal article" date="2011" name="Stand. Genomic Sci.">
        <title>Complete genome sequence of Parvibaculum lavamentivorans type strain (DS-1(T)).</title>
        <authorList>
            <person name="Schleheck D."/>
            <person name="Weiss M."/>
            <person name="Pitluck S."/>
            <person name="Bruce D."/>
            <person name="Land M.L."/>
            <person name="Han S."/>
            <person name="Saunders E."/>
            <person name="Tapia R."/>
            <person name="Detter C."/>
            <person name="Brettin T."/>
            <person name="Han J."/>
            <person name="Woyke T."/>
            <person name="Goodwin L."/>
            <person name="Pennacchio L."/>
            <person name="Nolan M."/>
            <person name="Cook A.M."/>
            <person name="Kjelleberg S."/>
            <person name="Thomas T."/>
        </authorList>
    </citation>
    <scope>NUCLEOTIDE SEQUENCE [LARGE SCALE GENOMIC DNA]</scope>
    <source>
        <strain evidence="3">DS-1 / DSM 13023 / NCIMB 13966</strain>
    </source>
</reference>
<dbReference type="InterPro" id="IPR036709">
    <property type="entry name" value="Autotransporte_beta_dom_sf"/>
</dbReference>
<dbReference type="KEGG" id="pla:Plav_1905"/>
<dbReference type="HOGENOM" id="CLU_049024_0_0_5"/>
<keyword evidence="1" id="KW-0732">Signal</keyword>
<proteinExistence type="predicted"/>
<dbReference type="RefSeq" id="WP_012110816.1">
    <property type="nucleotide sequence ID" value="NC_009719.1"/>
</dbReference>
<dbReference type="Gene3D" id="2.40.160.10">
    <property type="entry name" value="Porin"/>
    <property type="match status" value="1"/>
</dbReference>
<evidence type="ECO:0000313" key="2">
    <source>
        <dbReference type="EMBL" id="ABS63520.1"/>
    </source>
</evidence>
<feature type="chain" id="PRO_5002710499" description="Outer membrane beta-barrel protein" evidence="1">
    <location>
        <begin position="23"/>
        <end position="423"/>
    </location>
</feature>
<dbReference type="EMBL" id="CP000774">
    <property type="protein sequence ID" value="ABS63520.1"/>
    <property type="molecule type" value="Genomic_DNA"/>
</dbReference>
<dbReference type="eggNOG" id="COG5338">
    <property type="taxonomic scope" value="Bacteria"/>
</dbReference>
<dbReference type="OrthoDB" id="7398962at2"/>
<name>A7HUD7_PARL1</name>
<evidence type="ECO:0000256" key="1">
    <source>
        <dbReference type="SAM" id="SignalP"/>
    </source>
</evidence>
<gene>
    <name evidence="2" type="ordered locus">Plav_1905</name>
</gene>
<dbReference type="InterPro" id="IPR023614">
    <property type="entry name" value="Porin_dom_sf"/>
</dbReference>
<dbReference type="Pfam" id="PF10082">
    <property type="entry name" value="BBP2_2"/>
    <property type="match status" value="1"/>
</dbReference>
<accession>A7HUD7</accession>
<dbReference type="InterPro" id="IPR018759">
    <property type="entry name" value="BBP2_2"/>
</dbReference>
<evidence type="ECO:0000313" key="3">
    <source>
        <dbReference type="Proteomes" id="UP000006377"/>
    </source>
</evidence>
<dbReference type="SUPFAM" id="SSF56935">
    <property type="entry name" value="Porins"/>
    <property type="match status" value="1"/>
</dbReference>
<dbReference type="AlphaFoldDB" id="A7HUD7"/>
<dbReference type="STRING" id="402881.Plav_1905"/>
<protein>
    <recommendedName>
        <fullName evidence="4">Outer membrane beta-barrel protein</fullName>
    </recommendedName>
</protein>
<dbReference type="SUPFAM" id="SSF103515">
    <property type="entry name" value="Autotransporter"/>
    <property type="match status" value="1"/>
</dbReference>